<dbReference type="OrthoDB" id="10008944at2759"/>
<keyword evidence="1" id="KW-0175">Coiled coil</keyword>
<sequence>MNQQDDNDLHSKSTFSAHRINAGITYLPLPELRLQLAKPQQTLDYKHQIEQDFYIRYRHMNENEFDEILGNINEYRARHYKSSYRRLYENLLLSILRSVDFDDEILKIKHALLYNSELLPILNHNHKLAKREKRILYNLTTKTWQKFDECIQSEIHMQYQLKQCKQEHESLLEMKIKQEQHQKFALELQEMSIELIYLKKEIQQLHDVKYQLEMELHETRARCSHYLIHLNYLQTNIHRSHTIELNNLQLERDSIITQTELIKYNLFEQMQQYHSLLHDYRASLDTFRSTLSELEQQLKQQTDREFSSMEIFSSFQRQTTTNDTQQLIYIFENKIDEKKSLNRQLERTIESLQEKIYKLKQNFVKKDNDYQTMLHNEQQFNEDIKIHREIYIQLKTERRSLEHQLATKLKQYSADDRLHHTLAQQHDSFLARKKLEQIRINTSTEQLHSLLDENNYLETFVNQLYQQYTQTNPNSLSNLQMEIERLKQSRQIFIQHKIRDRQTYTKYKTQDEQLQIKNNRIANRIRQILNRVKQIDIAFKANKEHLHTLENQLIQEQNYYLQSNYLLTRMKNRSEVYRTRQHAIKMQIQIAINSIKHSQHYRETFADQLSICKNDLLVQQVSLNKLREFHTALQEQLEVNARKLVTIHAHVASLSNQYKNSVQSLERIREDVKNCLYIRSSLGRMIVRRIDLCQLLYKKLARYDHHIHQRDRSVQIITKCIYSLKSEIHQLRRSNQKFLEKKDHMQLETVKVHMEKLLDQSYTKQQTLTKQIFQRRVYTKRSLDRLPSEDLTYLKTKFYMLKTRYIKIICRDILCNFVLVAIQQEYFNYLRYYTCETRRDDLANLNLLRRNLCQLMKQLKAKTAENNILINYYDWIQWIRIDVIQQIVRWNDNSH</sequence>
<evidence type="ECO:0000313" key="3">
    <source>
        <dbReference type="EMBL" id="CAF1418290.1"/>
    </source>
</evidence>
<reference evidence="2" key="1">
    <citation type="submission" date="2021-02" db="EMBL/GenBank/DDBJ databases">
        <authorList>
            <person name="Nowell W R."/>
        </authorList>
    </citation>
    <scope>NUCLEOTIDE SEQUENCE</scope>
</reference>
<name>A0A813WML6_ADIRI</name>
<organism evidence="2 5">
    <name type="scientific">Adineta ricciae</name>
    <name type="common">Rotifer</name>
    <dbReference type="NCBI Taxonomy" id="249248"/>
    <lineage>
        <taxon>Eukaryota</taxon>
        <taxon>Metazoa</taxon>
        <taxon>Spiralia</taxon>
        <taxon>Gnathifera</taxon>
        <taxon>Rotifera</taxon>
        <taxon>Eurotatoria</taxon>
        <taxon>Bdelloidea</taxon>
        <taxon>Adinetida</taxon>
        <taxon>Adinetidae</taxon>
        <taxon>Adineta</taxon>
    </lineage>
</organism>
<protein>
    <submittedName>
        <fullName evidence="2">Uncharacterized protein</fullName>
    </submittedName>
</protein>
<feature type="coiled-coil region" evidence="1">
    <location>
        <begin position="331"/>
        <end position="362"/>
    </location>
</feature>
<accession>A0A813WML6</accession>
<proteinExistence type="predicted"/>
<dbReference type="Proteomes" id="UP000663828">
    <property type="component" value="Unassembled WGS sequence"/>
</dbReference>
<evidence type="ECO:0000313" key="4">
    <source>
        <dbReference type="Proteomes" id="UP000663828"/>
    </source>
</evidence>
<dbReference type="EMBL" id="CAJNOJ010000023">
    <property type="protein sequence ID" value="CAF0854492.1"/>
    <property type="molecule type" value="Genomic_DNA"/>
</dbReference>
<feature type="coiled-coil region" evidence="1">
    <location>
        <begin position="277"/>
        <end position="304"/>
    </location>
</feature>
<gene>
    <name evidence="2" type="ORF">EDS130_LOCUS7480</name>
    <name evidence="3" type="ORF">XAT740_LOCUS35060</name>
</gene>
<comment type="caution">
    <text evidence="2">The sequence shown here is derived from an EMBL/GenBank/DDBJ whole genome shotgun (WGS) entry which is preliminary data.</text>
</comment>
<evidence type="ECO:0000313" key="2">
    <source>
        <dbReference type="EMBL" id="CAF0854492.1"/>
    </source>
</evidence>
<evidence type="ECO:0000256" key="1">
    <source>
        <dbReference type="SAM" id="Coils"/>
    </source>
</evidence>
<dbReference type="EMBL" id="CAJNOR010003481">
    <property type="protein sequence ID" value="CAF1418290.1"/>
    <property type="molecule type" value="Genomic_DNA"/>
</dbReference>
<evidence type="ECO:0000313" key="5">
    <source>
        <dbReference type="Proteomes" id="UP000663852"/>
    </source>
</evidence>
<dbReference type="AlphaFoldDB" id="A0A813WML6"/>
<dbReference type="Proteomes" id="UP000663852">
    <property type="component" value="Unassembled WGS sequence"/>
</dbReference>
<keyword evidence="4" id="KW-1185">Reference proteome</keyword>